<name>A0A7H0LJ27_9SPHN</name>
<dbReference type="KEGG" id="spap:H3Z74_24185"/>
<dbReference type="AlphaFoldDB" id="A0A7H0LJ27"/>
<sequence length="199" mass="21300">MTAITLPANDRFSVITTGDRRNRGFSRRALPGLAWLGDSHVDYAADTDSQRNLWAVRLDEAVRAAERPVLLVASGASCFATAWWARLSPSSYVSRVAGAVLLDPLGHGGDLAVAEKFASPSIVLPFPSAIFDGDARRNDLEPLTLLAEGWGGAILDMVVDHDPLDAGSPWQQVHGFIARAAARVVERRMRVAGALGVTT</sequence>
<dbReference type="InterPro" id="IPR029058">
    <property type="entry name" value="AB_hydrolase_fold"/>
</dbReference>
<evidence type="ECO:0000313" key="2">
    <source>
        <dbReference type="Proteomes" id="UP000516148"/>
    </source>
</evidence>
<evidence type="ECO:0000313" key="1">
    <source>
        <dbReference type="EMBL" id="QNQ09680.1"/>
    </source>
</evidence>
<keyword evidence="2" id="KW-1185">Reference proteome</keyword>
<dbReference type="RefSeq" id="WP_187761990.1">
    <property type="nucleotide sequence ID" value="NZ_CP061038.1"/>
</dbReference>
<proteinExistence type="predicted"/>
<dbReference type="Gene3D" id="3.40.50.1820">
    <property type="entry name" value="alpha/beta hydrolase"/>
    <property type="match status" value="1"/>
</dbReference>
<dbReference type="EMBL" id="CP061038">
    <property type="protein sequence ID" value="QNQ09680.1"/>
    <property type="molecule type" value="Genomic_DNA"/>
</dbReference>
<gene>
    <name evidence="1" type="ORF">H3Z74_24185</name>
</gene>
<organism evidence="1 2">
    <name type="scientific">Sphingomonas alpina</name>
    <dbReference type="NCBI Taxonomy" id="653931"/>
    <lineage>
        <taxon>Bacteria</taxon>
        <taxon>Pseudomonadati</taxon>
        <taxon>Pseudomonadota</taxon>
        <taxon>Alphaproteobacteria</taxon>
        <taxon>Sphingomonadales</taxon>
        <taxon>Sphingomonadaceae</taxon>
        <taxon>Sphingomonas</taxon>
    </lineage>
</organism>
<protein>
    <submittedName>
        <fullName evidence="1">Alpha/beta hydrolase</fullName>
    </submittedName>
</protein>
<dbReference type="Proteomes" id="UP000516148">
    <property type="component" value="Chromosome"/>
</dbReference>
<accession>A0A7H0LJ27</accession>
<dbReference type="InterPro" id="IPR010662">
    <property type="entry name" value="RBBP9/YdeN"/>
</dbReference>
<reference evidence="1 2" key="1">
    <citation type="submission" date="2020-09" db="EMBL/GenBank/DDBJ databases">
        <title>Sphingomonas sp., a new species isolated from pork steak.</title>
        <authorList>
            <person name="Heidler von Heilborn D."/>
        </authorList>
    </citation>
    <scope>NUCLEOTIDE SEQUENCE [LARGE SCALE GENOMIC DNA]</scope>
    <source>
        <strain evidence="2">S8-3T</strain>
    </source>
</reference>
<dbReference type="GO" id="GO:0016787">
    <property type="term" value="F:hydrolase activity"/>
    <property type="evidence" value="ECO:0007669"/>
    <property type="project" value="UniProtKB-KW"/>
</dbReference>
<keyword evidence="1" id="KW-0378">Hydrolase</keyword>
<dbReference type="Pfam" id="PF06821">
    <property type="entry name" value="Ser_hydrolase"/>
    <property type="match status" value="1"/>
</dbReference>